<evidence type="ECO:0000256" key="1">
    <source>
        <dbReference type="SAM" id="MobiDB-lite"/>
    </source>
</evidence>
<keyword evidence="3" id="KW-1185">Reference proteome</keyword>
<reference evidence="2" key="2">
    <citation type="submission" date="2023-05" db="EMBL/GenBank/DDBJ databases">
        <authorList>
            <consortium name="Lawrence Berkeley National Laboratory"/>
            <person name="Steindorff A."/>
            <person name="Hensen N."/>
            <person name="Bonometti L."/>
            <person name="Westerberg I."/>
            <person name="Brannstrom I.O."/>
            <person name="Guillou S."/>
            <person name="Cros-Aarteil S."/>
            <person name="Calhoun S."/>
            <person name="Haridas S."/>
            <person name="Kuo A."/>
            <person name="Mondo S."/>
            <person name="Pangilinan J."/>
            <person name="Riley R."/>
            <person name="Labutti K."/>
            <person name="Andreopoulos B."/>
            <person name="Lipzen A."/>
            <person name="Chen C."/>
            <person name="Yanf M."/>
            <person name="Daum C."/>
            <person name="Ng V."/>
            <person name="Clum A."/>
            <person name="Ohm R."/>
            <person name="Martin F."/>
            <person name="Silar P."/>
            <person name="Natvig D."/>
            <person name="Lalanne C."/>
            <person name="Gautier V."/>
            <person name="Ament-Velasquez S.L."/>
            <person name="Kruys A."/>
            <person name="Hutchinson M.I."/>
            <person name="Powell A.J."/>
            <person name="Barry K."/>
            <person name="Miller A.N."/>
            <person name="Grigoriev I.V."/>
            <person name="Debuchy R."/>
            <person name="Gladieux P."/>
            <person name="Thoren M.H."/>
            <person name="Johannesson H."/>
        </authorList>
    </citation>
    <scope>NUCLEOTIDE SEQUENCE</scope>
    <source>
        <strain evidence="2">CBS 892.96</strain>
    </source>
</reference>
<proteinExistence type="predicted"/>
<feature type="region of interest" description="Disordered" evidence="1">
    <location>
        <begin position="416"/>
        <end position="447"/>
    </location>
</feature>
<name>A0AAN6W7L2_9PEZI</name>
<reference evidence="2" key="1">
    <citation type="journal article" date="2023" name="Mol. Phylogenet. Evol.">
        <title>Genome-scale phylogeny and comparative genomics of the fungal order Sordariales.</title>
        <authorList>
            <person name="Hensen N."/>
            <person name="Bonometti L."/>
            <person name="Westerberg I."/>
            <person name="Brannstrom I.O."/>
            <person name="Guillou S."/>
            <person name="Cros-Aarteil S."/>
            <person name="Calhoun S."/>
            <person name="Haridas S."/>
            <person name="Kuo A."/>
            <person name="Mondo S."/>
            <person name="Pangilinan J."/>
            <person name="Riley R."/>
            <person name="LaButti K."/>
            <person name="Andreopoulos B."/>
            <person name="Lipzen A."/>
            <person name="Chen C."/>
            <person name="Yan M."/>
            <person name="Daum C."/>
            <person name="Ng V."/>
            <person name="Clum A."/>
            <person name="Steindorff A."/>
            <person name="Ohm R.A."/>
            <person name="Martin F."/>
            <person name="Silar P."/>
            <person name="Natvig D.O."/>
            <person name="Lalanne C."/>
            <person name="Gautier V."/>
            <person name="Ament-Velasquez S.L."/>
            <person name="Kruys A."/>
            <person name="Hutchinson M.I."/>
            <person name="Powell A.J."/>
            <person name="Barry K."/>
            <person name="Miller A.N."/>
            <person name="Grigoriev I.V."/>
            <person name="Debuchy R."/>
            <person name="Gladieux P."/>
            <person name="Hiltunen Thoren M."/>
            <person name="Johannesson H."/>
        </authorList>
    </citation>
    <scope>NUCLEOTIDE SEQUENCE</scope>
    <source>
        <strain evidence="2">CBS 892.96</strain>
    </source>
</reference>
<accession>A0AAN6W7L2</accession>
<evidence type="ECO:0000313" key="3">
    <source>
        <dbReference type="Proteomes" id="UP001302321"/>
    </source>
</evidence>
<protein>
    <submittedName>
        <fullName evidence="2">Uncharacterized protein</fullName>
    </submittedName>
</protein>
<gene>
    <name evidence="2" type="ORF">QBC36DRAFT_354200</name>
</gene>
<evidence type="ECO:0000313" key="2">
    <source>
        <dbReference type="EMBL" id="KAK4175632.1"/>
    </source>
</evidence>
<comment type="caution">
    <text evidence="2">The sequence shown here is derived from an EMBL/GenBank/DDBJ whole genome shotgun (WGS) entry which is preliminary data.</text>
</comment>
<organism evidence="2 3">
    <name type="scientific">Triangularia setosa</name>
    <dbReference type="NCBI Taxonomy" id="2587417"/>
    <lineage>
        <taxon>Eukaryota</taxon>
        <taxon>Fungi</taxon>
        <taxon>Dikarya</taxon>
        <taxon>Ascomycota</taxon>
        <taxon>Pezizomycotina</taxon>
        <taxon>Sordariomycetes</taxon>
        <taxon>Sordariomycetidae</taxon>
        <taxon>Sordariales</taxon>
        <taxon>Podosporaceae</taxon>
        <taxon>Triangularia</taxon>
    </lineage>
</organism>
<sequence length="472" mass="52516">MRPRKSIALQSISAQIHHGKLWVARALHRASHWQGAKQQKDWQTDARGQIEGRAQRKRCKFRYKSAQPVRAESIVLQVKNRRGTGDWCNDGVGVTGNACACPGKSSATRRGPPSAGRAFNVLWLPLPLERCHQSLARSVGIRPRGCNPKVPIRGHLKTLTTLGGKPTTLKKKNCATVAHSSGREDIPIQKSIGRPDGPDHHGTPRVPVVCQALSPCKHGMGIWSFWDNADELSLSLPCAGQTGGYVRIPIPAKSRGSRFFWNFALKPTTTEKLTNHTGTTRAHGFTVEPSRSGKWPAIADRRGPRKDKLRTYGTRIQSGLARSGKMARKHPKLQVAHHPNFIRYRTLHKDSGFFGGTVAKSHSSRPPLHDYLRSSATADRNVQPHQAFFFFFAGWLAEDSRQPDVQVGGTLLRKRAPRQPVPVQIKHLSPGDRRPPTARSMQDPDCPQNEKIDILQLIAVHKKDTQNNHKSR</sequence>
<dbReference type="AlphaFoldDB" id="A0AAN6W7L2"/>
<dbReference type="EMBL" id="MU866226">
    <property type="protein sequence ID" value="KAK4175632.1"/>
    <property type="molecule type" value="Genomic_DNA"/>
</dbReference>
<dbReference type="Proteomes" id="UP001302321">
    <property type="component" value="Unassembled WGS sequence"/>
</dbReference>
<feature type="region of interest" description="Disordered" evidence="1">
    <location>
        <begin position="274"/>
        <end position="304"/>
    </location>
</feature>